<evidence type="ECO:0000313" key="3">
    <source>
        <dbReference type="EMBL" id="MCJ2380358.1"/>
    </source>
</evidence>
<reference evidence="3 4" key="1">
    <citation type="submission" date="2022-03" db="EMBL/GenBank/DDBJ databases">
        <title>Parabacteroides sp. nov. isolated from swine feces.</title>
        <authorList>
            <person name="Bak J.E."/>
        </authorList>
    </citation>
    <scope>NUCLEOTIDE SEQUENCE [LARGE SCALE GENOMIC DNA]</scope>
    <source>
        <strain evidence="3 4">AGMB00274</strain>
    </source>
</reference>
<organism evidence="3 4">
    <name type="scientific">Parabacteroides faecalis</name>
    <dbReference type="NCBI Taxonomy" id="2924040"/>
    <lineage>
        <taxon>Bacteria</taxon>
        <taxon>Pseudomonadati</taxon>
        <taxon>Bacteroidota</taxon>
        <taxon>Bacteroidia</taxon>
        <taxon>Bacteroidales</taxon>
        <taxon>Tannerellaceae</taxon>
        <taxon>Parabacteroides</taxon>
    </lineage>
</organism>
<dbReference type="EMBL" id="JAKZMM010000013">
    <property type="protein sequence ID" value="MCJ2380358.1"/>
    <property type="molecule type" value="Genomic_DNA"/>
</dbReference>
<proteinExistence type="predicted"/>
<evidence type="ECO:0000256" key="1">
    <source>
        <dbReference type="SAM" id="SignalP"/>
    </source>
</evidence>
<feature type="chain" id="PRO_5047489451" evidence="1">
    <location>
        <begin position="20"/>
        <end position="239"/>
    </location>
</feature>
<dbReference type="RefSeq" id="WP_243324264.1">
    <property type="nucleotide sequence ID" value="NZ_JAKZMM010000013.1"/>
</dbReference>
<evidence type="ECO:0000313" key="4">
    <source>
        <dbReference type="Proteomes" id="UP001165444"/>
    </source>
</evidence>
<feature type="domain" description="Outer membrane protein beta-barrel" evidence="2">
    <location>
        <begin position="21"/>
        <end position="219"/>
    </location>
</feature>
<dbReference type="Pfam" id="PF13568">
    <property type="entry name" value="OMP_b-brl_2"/>
    <property type="match status" value="1"/>
</dbReference>
<protein>
    <submittedName>
        <fullName evidence="3">PorT family protein</fullName>
    </submittedName>
</protein>
<keyword evidence="4" id="KW-1185">Reference proteome</keyword>
<comment type="caution">
    <text evidence="3">The sequence shown here is derived from an EMBL/GenBank/DDBJ whole genome shotgun (WGS) entry which is preliminary data.</text>
</comment>
<sequence length="239" mass="27701">MKMKSFILLSLFFPIIVNAQIQITPEVGTSIYKEGRIKVEGKATISPRIGVGVDYFFNQQKNGWGLMSGLYFYQKKDDYTLVWSTYQDGKGENYVFPTGLYNERKPTDDMTLKNITSDDTYMRRDYLQLPVMVKYKWQINDTYAVSAAVGGYVALGISGKHQIDEFTYSVEDKKQDYQRIQYDSPYELLMYNRFDAGFSSRLSLHANRLSINLNYETNLYRRNDMGNENLVSITAGYTF</sequence>
<feature type="signal peptide" evidence="1">
    <location>
        <begin position="1"/>
        <end position="19"/>
    </location>
</feature>
<keyword evidence="1" id="KW-0732">Signal</keyword>
<evidence type="ECO:0000259" key="2">
    <source>
        <dbReference type="Pfam" id="PF13568"/>
    </source>
</evidence>
<gene>
    <name evidence="3" type="ORF">MUN53_06995</name>
</gene>
<dbReference type="InterPro" id="IPR025665">
    <property type="entry name" value="Beta-barrel_OMP_2"/>
</dbReference>
<name>A0ABT0C0I1_9BACT</name>
<dbReference type="Proteomes" id="UP001165444">
    <property type="component" value="Unassembled WGS sequence"/>
</dbReference>
<accession>A0ABT0C0I1</accession>